<dbReference type="AlphaFoldDB" id="A0A7L4YJJ8"/>
<dbReference type="Proteomes" id="UP000463857">
    <property type="component" value="Chromosome"/>
</dbReference>
<sequence>MEQTLINDGLPFLGSALPADLAGVELRRAITEHRVLRMMRNTFRDARVPDSREVRVAAIALHAPKDAIVADDTVAWLQGVDTNDPRDRFSFSPSLIVPNHACRPQHPGVRVREGTIDDCDVVEEGGLRLQTNLRATADMLRLKWRPNALATADAMCRHNLIDKGELAEFIRPLRRLPGIPQARALVRLVDPRSMSWGESVLKLRLVDAGFPMPALQHEVNDPRIGVRYLDCAYVAPRVGVEYDGKEFHTAESDREHDAERRELLSDILGWRWEIARRDDLIGTNDALEWRVGEKLGLTPRPRSW</sequence>
<dbReference type="RefSeq" id="WP_159542538.1">
    <property type="nucleotide sequence ID" value="NZ_CP047156.1"/>
</dbReference>
<protein>
    <recommendedName>
        <fullName evidence="3">DUF559 domain-containing protein</fullName>
    </recommendedName>
</protein>
<organism evidence="1 2">
    <name type="scientific">Epidermidibacterium keratini</name>
    <dbReference type="NCBI Taxonomy" id="1891644"/>
    <lineage>
        <taxon>Bacteria</taxon>
        <taxon>Bacillati</taxon>
        <taxon>Actinomycetota</taxon>
        <taxon>Actinomycetes</taxon>
        <taxon>Sporichthyales</taxon>
        <taxon>Sporichthyaceae</taxon>
        <taxon>Epidermidibacterium</taxon>
    </lineage>
</organism>
<dbReference type="KEGG" id="eke:EK0264_02370"/>
<reference evidence="1 2" key="1">
    <citation type="journal article" date="2018" name="Int. J. Syst. Evol. Microbiol.">
        <title>Epidermidibacterium keratini gen. nov., sp. nov., a member of the family Sporichthyaceae, isolated from keratin epidermis.</title>
        <authorList>
            <person name="Lee D.G."/>
            <person name="Trujillo M.E."/>
            <person name="Kang S."/>
            <person name="Nam J.J."/>
            <person name="Kim Y.J."/>
        </authorList>
    </citation>
    <scope>NUCLEOTIDE SEQUENCE [LARGE SCALE GENOMIC DNA]</scope>
    <source>
        <strain evidence="1 2">EPI-7</strain>
    </source>
</reference>
<dbReference type="InParanoid" id="A0A7L4YJJ8"/>
<gene>
    <name evidence="1" type="ORF">EK0264_02370</name>
</gene>
<accession>A0A7L4YJJ8</accession>
<keyword evidence="2" id="KW-1185">Reference proteome</keyword>
<evidence type="ECO:0000313" key="2">
    <source>
        <dbReference type="Proteomes" id="UP000463857"/>
    </source>
</evidence>
<name>A0A7L4YJJ8_9ACTN</name>
<evidence type="ECO:0008006" key="3">
    <source>
        <dbReference type="Google" id="ProtNLM"/>
    </source>
</evidence>
<proteinExistence type="predicted"/>
<dbReference type="EMBL" id="CP047156">
    <property type="protein sequence ID" value="QHB99247.1"/>
    <property type="molecule type" value="Genomic_DNA"/>
</dbReference>
<evidence type="ECO:0000313" key="1">
    <source>
        <dbReference type="EMBL" id="QHB99247.1"/>
    </source>
</evidence>
<dbReference type="OrthoDB" id="5517693at2"/>